<dbReference type="InterPro" id="IPR027417">
    <property type="entry name" value="P-loop_NTPase"/>
</dbReference>
<dbReference type="Proteomes" id="UP000051870">
    <property type="component" value="Unassembled WGS sequence"/>
</dbReference>
<gene>
    <name evidence="1" type="ORF">PH7735_03280</name>
</gene>
<organism evidence="1 2">
    <name type="scientific">Shimia thalassica</name>
    <dbReference type="NCBI Taxonomy" id="1715693"/>
    <lineage>
        <taxon>Bacteria</taxon>
        <taxon>Pseudomonadati</taxon>
        <taxon>Pseudomonadota</taxon>
        <taxon>Alphaproteobacteria</taxon>
        <taxon>Rhodobacterales</taxon>
        <taxon>Roseobacteraceae</taxon>
    </lineage>
</organism>
<dbReference type="STRING" id="1715693.PH7735_03280"/>
<dbReference type="GeneID" id="83882260"/>
<dbReference type="RefSeq" id="WP_058312452.1">
    <property type="nucleotide sequence ID" value="NZ_CYTW01000004.1"/>
</dbReference>
<dbReference type="AlphaFoldDB" id="A0A0P1IEK7"/>
<accession>A0A0P1IEK7</accession>
<keyword evidence="2" id="KW-1185">Reference proteome</keyword>
<dbReference type="EMBL" id="CYTW01000004">
    <property type="protein sequence ID" value="CUK08692.1"/>
    <property type="molecule type" value="Genomic_DNA"/>
</dbReference>
<dbReference type="Gene3D" id="3.40.50.300">
    <property type="entry name" value="P-loop containing nucleotide triphosphate hydrolases"/>
    <property type="match status" value="1"/>
</dbReference>
<evidence type="ECO:0000313" key="2">
    <source>
        <dbReference type="Proteomes" id="UP000051870"/>
    </source>
</evidence>
<protein>
    <submittedName>
        <fullName evidence="1">Uncharacterized protein</fullName>
    </submittedName>
</protein>
<evidence type="ECO:0000313" key="1">
    <source>
        <dbReference type="EMBL" id="CUK08692.1"/>
    </source>
</evidence>
<proteinExistence type="predicted"/>
<reference evidence="2" key="1">
    <citation type="submission" date="2015-09" db="EMBL/GenBank/DDBJ databases">
        <authorList>
            <person name="Rodrigo-Torres Lidia"/>
            <person name="Arahal R.David."/>
        </authorList>
    </citation>
    <scope>NUCLEOTIDE SEQUENCE [LARGE SCALE GENOMIC DNA]</scope>
    <source>
        <strain evidence="2">CECT 7735</strain>
    </source>
</reference>
<sequence>MSKVVLHIGTHKTATTTIQDTFHQNAGLLAEHGLVYPRLGNVTGHHGLVMDWGWLPEVYRLPSGSLGSLQQLNDMYSDQDVTLFLSSEEFSRGDPAALVDFQAVREALSGFDEIEVLCTLRIQWQFLQSVYLETSKIKNPPRPSEFARQAMKSGICDGLWVDYTRLLDHLEQSFSPDEITFLDYETCRSAKGGIIGAFLAHLNVPIEVEDLAPVNGGASNVSPLSLASFAANVLSEPHVAPGWLVTLTGDAIRNHYGQEIKPCVFSSEEYKRLETHFETLNESLSQRRNGHQASFSLTASAESRPDVFRNHLNWDFWLRAGRRLTAELVQLK</sequence>
<name>A0A0P1IEK7_9RHOB</name>
<dbReference type="SUPFAM" id="SSF52540">
    <property type="entry name" value="P-loop containing nucleoside triphosphate hydrolases"/>
    <property type="match status" value="1"/>
</dbReference>